<feature type="domain" description="RING-type" evidence="4">
    <location>
        <begin position="27"/>
        <end position="80"/>
    </location>
</feature>
<evidence type="ECO:0000256" key="1">
    <source>
        <dbReference type="ARBA" id="ARBA00022723"/>
    </source>
</evidence>
<reference evidence="5" key="1">
    <citation type="journal article" date="2020" name="Nature">
        <title>Giant virus diversity and host interactions through global metagenomics.</title>
        <authorList>
            <person name="Schulz F."/>
            <person name="Roux S."/>
            <person name="Paez-Espino D."/>
            <person name="Jungbluth S."/>
            <person name="Walsh D.A."/>
            <person name="Denef V.J."/>
            <person name="McMahon K.D."/>
            <person name="Konstantinidis K.T."/>
            <person name="Eloe-Fadrosh E.A."/>
            <person name="Kyrpides N.C."/>
            <person name="Woyke T."/>
        </authorList>
    </citation>
    <scope>NUCLEOTIDE SEQUENCE</scope>
    <source>
        <strain evidence="5">GVMAG-M-3300023184-178</strain>
    </source>
</reference>
<keyword evidence="1" id="KW-0479">Metal-binding</keyword>
<dbReference type="InterPro" id="IPR013083">
    <property type="entry name" value="Znf_RING/FYVE/PHD"/>
</dbReference>
<evidence type="ECO:0000313" key="5">
    <source>
        <dbReference type="EMBL" id="QHT85209.1"/>
    </source>
</evidence>
<dbReference type="PROSITE" id="PS01359">
    <property type="entry name" value="ZF_PHD_1"/>
    <property type="match status" value="1"/>
</dbReference>
<evidence type="ECO:0000259" key="4">
    <source>
        <dbReference type="PROSITE" id="PS50089"/>
    </source>
</evidence>
<organism evidence="5">
    <name type="scientific">viral metagenome</name>
    <dbReference type="NCBI Taxonomy" id="1070528"/>
    <lineage>
        <taxon>unclassified sequences</taxon>
        <taxon>metagenomes</taxon>
        <taxon>organismal metagenomes</taxon>
    </lineage>
</organism>
<dbReference type="GO" id="GO:0008270">
    <property type="term" value="F:zinc ion binding"/>
    <property type="evidence" value="ECO:0007669"/>
    <property type="project" value="UniProtKB-KW"/>
</dbReference>
<keyword evidence="2" id="KW-0863">Zinc-finger</keyword>
<dbReference type="InterPro" id="IPR019786">
    <property type="entry name" value="Zinc_finger_PHD-type_CS"/>
</dbReference>
<proteinExistence type="predicted"/>
<dbReference type="PROSITE" id="PS50089">
    <property type="entry name" value="ZF_RING_2"/>
    <property type="match status" value="1"/>
</dbReference>
<dbReference type="AlphaFoldDB" id="A0A6C0HXH6"/>
<dbReference type="InterPro" id="IPR001841">
    <property type="entry name" value="Znf_RING"/>
</dbReference>
<accession>A0A6C0HXH6</accession>
<dbReference type="EMBL" id="MN740038">
    <property type="protein sequence ID" value="QHT85209.1"/>
    <property type="molecule type" value="Genomic_DNA"/>
</dbReference>
<evidence type="ECO:0000256" key="2">
    <source>
        <dbReference type="ARBA" id="ARBA00022771"/>
    </source>
</evidence>
<name>A0A6C0HXH6_9ZZZZ</name>
<dbReference type="Gene3D" id="3.30.40.10">
    <property type="entry name" value="Zinc/RING finger domain, C3HC4 (zinc finger)"/>
    <property type="match status" value="1"/>
</dbReference>
<protein>
    <recommendedName>
        <fullName evidence="4">RING-type domain-containing protein</fullName>
    </recommendedName>
</protein>
<keyword evidence="3" id="KW-0862">Zinc</keyword>
<evidence type="ECO:0000256" key="3">
    <source>
        <dbReference type="ARBA" id="ARBA00022833"/>
    </source>
</evidence>
<dbReference type="SUPFAM" id="SSF57850">
    <property type="entry name" value="RING/U-box"/>
    <property type="match status" value="1"/>
</dbReference>
<sequence length="173" mass="20251">MTLDAKKNSNMLLMRTIKNAPCVEMDCDICYKKINKKFFECGAPCGKVFHTGCIDKMLDQIEETAANADEEPNYRCCYCRRDIDIENYALQLVAQELIGLHGSLHDASGAIRRMKFLIKNNQKVDEDELFEYYILRDDTHVKKPKQPKREILKKHVRMPRQIRIKQNIGGRRR</sequence>